<feature type="non-terminal residue" evidence="1">
    <location>
        <position position="52"/>
    </location>
</feature>
<gene>
    <name evidence="1" type="ORF">BO88DRAFT_326704</name>
</gene>
<dbReference type="GeneID" id="37207077"/>
<organism evidence="1 2">
    <name type="scientific">Aspergillus vadensis (strain CBS 113365 / IMI 142717 / IBT 24658)</name>
    <dbReference type="NCBI Taxonomy" id="1448311"/>
    <lineage>
        <taxon>Eukaryota</taxon>
        <taxon>Fungi</taxon>
        <taxon>Dikarya</taxon>
        <taxon>Ascomycota</taxon>
        <taxon>Pezizomycotina</taxon>
        <taxon>Eurotiomycetes</taxon>
        <taxon>Eurotiomycetidae</taxon>
        <taxon>Eurotiales</taxon>
        <taxon>Aspergillaceae</taxon>
        <taxon>Aspergillus</taxon>
        <taxon>Aspergillus subgen. Circumdati</taxon>
    </lineage>
</organism>
<reference evidence="1" key="1">
    <citation type="submission" date="2016-12" db="EMBL/GenBank/DDBJ databases">
        <title>The genomes of Aspergillus section Nigri reveals drivers in fungal speciation.</title>
        <authorList>
            <consortium name="DOE Joint Genome Institute"/>
            <person name="Vesth T.C."/>
            <person name="Nybo J."/>
            <person name="Theobald S."/>
            <person name="Brandl J."/>
            <person name="Frisvad J.C."/>
            <person name="Nielsen K.F."/>
            <person name="Lyhne E.K."/>
            <person name="Kogle M.E."/>
            <person name="Kuo A."/>
            <person name="Riley R."/>
            <person name="Clum A."/>
            <person name="Nolan M."/>
            <person name="Lipzen A."/>
            <person name="Salamov A."/>
            <person name="Henrissat B."/>
            <person name="Wiebenga A."/>
            <person name="De Vries R.P."/>
            <person name="Grigoriev I.V."/>
            <person name="Mortensen U.H."/>
            <person name="Andersen M.R."/>
            <person name="Baker S.E."/>
        </authorList>
    </citation>
    <scope>NUCLEOTIDE SEQUENCE [LARGE SCALE GENOMIC DNA]</scope>
    <source>
        <strain evidence="1">CBS 113365</strain>
    </source>
</reference>
<dbReference type="EMBL" id="KZ821615">
    <property type="protein sequence ID" value="PYH73949.1"/>
    <property type="molecule type" value="Genomic_DNA"/>
</dbReference>
<name>A0A319BQK3_ASPVC</name>
<evidence type="ECO:0000313" key="2">
    <source>
        <dbReference type="Proteomes" id="UP000248405"/>
    </source>
</evidence>
<keyword evidence="2" id="KW-1185">Reference proteome</keyword>
<protein>
    <submittedName>
        <fullName evidence="1">Uncharacterized protein</fullName>
    </submittedName>
</protein>
<dbReference type="Proteomes" id="UP000248405">
    <property type="component" value="Unassembled WGS sequence"/>
</dbReference>
<dbReference type="RefSeq" id="XP_025567743.1">
    <property type="nucleotide sequence ID" value="XM_025702485.1"/>
</dbReference>
<evidence type="ECO:0000313" key="1">
    <source>
        <dbReference type="EMBL" id="PYH73949.1"/>
    </source>
</evidence>
<sequence>MTDFKLHETQGNRNRVIPQTVYAASKGVGVLGRSPLLVKAIWRQKTTTQAHK</sequence>
<accession>A0A319BQK3</accession>
<proteinExistence type="predicted"/>
<dbReference type="AlphaFoldDB" id="A0A319BQK3"/>